<proteinExistence type="inferred from homology"/>
<evidence type="ECO:0000256" key="20">
    <source>
        <dbReference type="ARBA" id="ARBA00083073"/>
    </source>
</evidence>
<feature type="domain" description="C2H2-type" evidence="23">
    <location>
        <begin position="665"/>
        <end position="692"/>
    </location>
</feature>
<dbReference type="GO" id="GO:0005524">
    <property type="term" value="F:ATP binding"/>
    <property type="evidence" value="ECO:0007669"/>
    <property type="project" value="UniProtKB-KW"/>
</dbReference>
<keyword evidence="9 21" id="KW-0863">Zinc-finger</keyword>
<keyword evidence="14" id="KW-0966">Cell projection</keyword>
<evidence type="ECO:0000256" key="19">
    <source>
        <dbReference type="ARBA" id="ARBA00080021"/>
    </source>
</evidence>
<evidence type="ECO:0000256" key="15">
    <source>
        <dbReference type="ARBA" id="ARBA00052959"/>
    </source>
</evidence>
<feature type="compositionally biased region" description="Polar residues" evidence="22">
    <location>
        <begin position="1335"/>
        <end position="1347"/>
    </location>
</feature>
<dbReference type="SMART" id="SM00355">
    <property type="entry name" value="ZnF_C2H2"/>
    <property type="match status" value="11"/>
</dbReference>
<evidence type="ECO:0000256" key="16">
    <source>
        <dbReference type="ARBA" id="ARBA00062645"/>
    </source>
</evidence>
<evidence type="ECO:0000256" key="11">
    <source>
        <dbReference type="ARBA" id="ARBA00022840"/>
    </source>
</evidence>
<feature type="compositionally biased region" description="Low complexity" evidence="22">
    <location>
        <begin position="228"/>
        <end position="237"/>
    </location>
</feature>
<dbReference type="GO" id="GO:0005874">
    <property type="term" value="C:microtubule"/>
    <property type="evidence" value="ECO:0007669"/>
    <property type="project" value="UniProtKB-KW"/>
</dbReference>
<comment type="caution">
    <text evidence="24">The sequence shown here is derived from an EMBL/GenBank/DDBJ whole genome shotgun (WGS) entry which is preliminary data.</text>
</comment>
<dbReference type="InterPro" id="IPR013087">
    <property type="entry name" value="Znf_C2H2_type"/>
</dbReference>
<dbReference type="EMBL" id="VCAZ01000001">
    <property type="protein sequence ID" value="TSK13205.1"/>
    <property type="molecule type" value="Genomic_DNA"/>
</dbReference>
<evidence type="ECO:0000256" key="17">
    <source>
        <dbReference type="ARBA" id="ARBA00074800"/>
    </source>
</evidence>
<dbReference type="GO" id="GO:0015631">
    <property type="term" value="F:tubulin binding"/>
    <property type="evidence" value="ECO:0007669"/>
    <property type="project" value="TreeGrafter"/>
</dbReference>
<evidence type="ECO:0000256" key="4">
    <source>
        <dbReference type="ARBA" id="ARBA00022598"/>
    </source>
</evidence>
<evidence type="ECO:0000256" key="21">
    <source>
        <dbReference type="PROSITE-ProRule" id="PRU00042"/>
    </source>
</evidence>
<evidence type="ECO:0000256" key="6">
    <source>
        <dbReference type="ARBA" id="ARBA00022723"/>
    </source>
</evidence>
<dbReference type="GO" id="GO:0036064">
    <property type="term" value="C:ciliary basal body"/>
    <property type="evidence" value="ECO:0007669"/>
    <property type="project" value="TreeGrafter"/>
</dbReference>
<dbReference type="Pfam" id="PF03133">
    <property type="entry name" value="TTL"/>
    <property type="match status" value="1"/>
</dbReference>
<evidence type="ECO:0000256" key="3">
    <source>
        <dbReference type="ARBA" id="ARBA00022490"/>
    </source>
</evidence>
<dbReference type="InterPro" id="IPR029400">
    <property type="entry name" value="TINF2_N"/>
</dbReference>
<name>A0A556TH73_BAGYA</name>
<keyword evidence="11" id="KW-0067">ATP-binding</keyword>
<evidence type="ECO:0000256" key="22">
    <source>
        <dbReference type="SAM" id="MobiDB-lite"/>
    </source>
</evidence>
<dbReference type="FunFam" id="3.30.160.60:FF:000710">
    <property type="entry name" value="Zinc finger protein 768"/>
    <property type="match status" value="1"/>
</dbReference>
<dbReference type="PROSITE" id="PS51221">
    <property type="entry name" value="TTL"/>
    <property type="match status" value="1"/>
</dbReference>
<feature type="region of interest" description="Disordered" evidence="22">
    <location>
        <begin position="324"/>
        <end position="346"/>
    </location>
</feature>
<reference evidence="24 25" key="1">
    <citation type="journal article" date="2019" name="Genome Biol. Evol.">
        <title>Whole-Genome Sequencing of the Giant Devil Catfish, Bagarius yarrelli.</title>
        <authorList>
            <person name="Jiang W."/>
            <person name="Lv Y."/>
            <person name="Cheng L."/>
            <person name="Yang K."/>
            <person name="Chao B."/>
            <person name="Wang X."/>
            <person name="Li Y."/>
            <person name="Pan X."/>
            <person name="You X."/>
            <person name="Zhang Y."/>
            <person name="Yang J."/>
            <person name="Li J."/>
            <person name="Zhang X."/>
            <person name="Liu S."/>
            <person name="Sun C."/>
            <person name="Yang J."/>
            <person name="Shi Q."/>
        </authorList>
    </citation>
    <scope>NUCLEOTIDE SEQUENCE [LARGE SCALE GENOMIC DNA]</scope>
    <source>
        <strain evidence="24">JWS20170419001</strain>
        <tissue evidence="24">Muscle</tissue>
    </source>
</reference>
<dbReference type="Proteomes" id="UP000319801">
    <property type="component" value="Unassembled WGS sequence"/>
</dbReference>
<dbReference type="FunFam" id="3.30.470.20:FF:000033">
    <property type="entry name" value="Probable tubulin polyglutamylase TTLL1"/>
    <property type="match status" value="1"/>
</dbReference>
<feature type="domain" description="C2H2-type" evidence="23">
    <location>
        <begin position="792"/>
        <end position="819"/>
    </location>
</feature>
<dbReference type="SUPFAM" id="SSF57667">
    <property type="entry name" value="beta-beta-alpha zinc fingers"/>
    <property type="match status" value="5"/>
</dbReference>
<feature type="domain" description="C2H2-type" evidence="23">
    <location>
        <begin position="933"/>
        <end position="960"/>
    </location>
</feature>
<keyword evidence="3" id="KW-0963">Cytoplasm</keyword>
<evidence type="ECO:0000256" key="1">
    <source>
        <dbReference type="ARBA" id="ARBA00004120"/>
    </source>
</evidence>
<feature type="region of interest" description="Disordered" evidence="22">
    <location>
        <begin position="226"/>
        <end position="247"/>
    </location>
</feature>
<evidence type="ECO:0000256" key="13">
    <source>
        <dbReference type="ARBA" id="ARBA00023212"/>
    </source>
</evidence>
<dbReference type="PANTHER" id="PTHR12241:SF31">
    <property type="entry name" value="POLYGLUTAMYLASE COMPLEX SUBUNIT TTLL1"/>
    <property type="match status" value="1"/>
</dbReference>
<keyword evidence="25" id="KW-1185">Reference proteome</keyword>
<dbReference type="Pfam" id="PF00096">
    <property type="entry name" value="zf-C2H2"/>
    <property type="match status" value="5"/>
</dbReference>
<dbReference type="Gene3D" id="3.30.160.60">
    <property type="entry name" value="Classic Zinc Finger"/>
    <property type="match status" value="8"/>
</dbReference>
<evidence type="ECO:0000313" key="24">
    <source>
        <dbReference type="EMBL" id="TSK13205.1"/>
    </source>
</evidence>
<dbReference type="CDD" id="cd11657">
    <property type="entry name" value="TIN2_N"/>
    <property type="match status" value="1"/>
</dbReference>
<dbReference type="PANTHER" id="PTHR12241">
    <property type="entry name" value="TUBULIN POLYGLUTAMYLASE"/>
    <property type="match status" value="1"/>
</dbReference>
<comment type="subunit">
    <text evidence="16">Part of the neuronal tubulin polyglutamylase complex which contains TPGS1, TPGS2, TTLL1, LRRC49 and NICN1. Interacts with PCM1, CSTPP1 and LRRC49.</text>
</comment>
<feature type="domain" description="C2H2-type" evidence="23">
    <location>
        <begin position="518"/>
        <end position="545"/>
    </location>
</feature>
<protein>
    <recommendedName>
        <fullName evidence="17">Polyglutamylase complex subunit TTLL1</fullName>
    </recommendedName>
    <alternativeName>
        <fullName evidence="18">Tubulin polyglutamylase TTLL1</fullName>
    </alternativeName>
    <alternativeName>
        <fullName evidence="20">Tubulin polyglutamylase complex subunit 3</fullName>
    </alternativeName>
    <alternativeName>
        <fullName evidence="19">Tubulin--tyrosine ligase-like protein 1</fullName>
    </alternativeName>
</protein>
<feature type="domain" description="C2H2-type" evidence="23">
    <location>
        <begin position="905"/>
        <end position="932"/>
    </location>
</feature>
<dbReference type="SUPFAM" id="SSF56059">
    <property type="entry name" value="Glutathione synthetase ATP-binding domain-like"/>
    <property type="match status" value="1"/>
</dbReference>
<keyword evidence="4" id="KW-0436">Ligase</keyword>
<dbReference type="InterPro" id="IPR036236">
    <property type="entry name" value="Znf_C2H2_sf"/>
</dbReference>
<accession>A0A556TH73</accession>
<dbReference type="FunFam" id="3.30.160.60:FF:000100">
    <property type="entry name" value="Zinc finger 45-like"/>
    <property type="match status" value="2"/>
</dbReference>
<gene>
    <name evidence="24" type="ORF">Baya_0079</name>
</gene>
<evidence type="ECO:0000256" key="9">
    <source>
        <dbReference type="ARBA" id="ARBA00022771"/>
    </source>
</evidence>
<dbReference type="GO" id="GO:0070740">
    <property type="term" value="F:tubulin-glutamic acid ligase activity"/>
    <property type="evidence" value="ECO:0007669"/>
    <property type="project" value="UniProtKB-ARBA"/>
</dbReference>
<evidence type="ECO:0000256" key="14">
    <source>
        <dbReference type="ARBA" id="ARBA00023273"/>
    </source>
</evidence>
<feature type="region of interest" description="Disordered" evidence="22">
    <location>
        <begin position="638"/>
        <end position="660"/>
    </location>
</feature>
<dbReference type="InterPro" id="IPR004344">
    <property type="entry name" value="TTL/TTLL_fam"/>
</dbReference>
<evidence type="ECO:0000256" key="12">
    <source>
        <dbReference type="ARBA" id="ARBA00023069"/>
    </source>
</evidence>
<evidence type="ECO:0000256" key="5">
    <source>
        <dbReference type="ARBA" id="ARBA00022701"/>
    </source>
</evidence>
<keyword evidence="6" id="KW-0479">Metal-binding</keyword>
<sequence length="1358" mass="153327">MMRDQRQAVWHLIQQEAVIHYGMLEDFVSLVTDSLPDLLSYRQKTQLTVGLRAKLVLELCSTESLADPDTIQTNLQKIETLVALHKELESGDAQVEESGANFLALVRILLKDPDKRSIFFKDVYPVQYGANFNMAIEKLMWLFLSRLENTLSQPTLEEAAHMLSTAPTVMEECVRSLSEPQQMKNVLKYQKDGNLEKKDTTHLWSTTPDDCILSCLSSRQIVQTNFKEQTSSDSQSDSELDRVPSYSQEVQVESVVITQYVEIELETTKSQEIDNSIQFNAQNEPVNAENDAAVAFEKVKPVDVDADLDESSENQDHVEVKAVDTEANDGGEEVVTPQNETATEKNQEEATEVLSVSMTKRSFVKLDRIDVPAASFSNTVNPGSQKRGRGRPKKVPQNMSSCMKLQEEKNITVPCGSITKPTGLKNGVSGIVPVLQNKNALVKAASRKYACSLCSFQDDVEIQLHHHLIVHHPEEYKRLCMDEEEKKPQDVVSSSCTSENPNSPVTKVRSYRGVPVCKTCPICGKTFSRSSDMRRHQVAHTMDRPFVCPHCGKSFRYTFDLKRHQQRVCAQKDYVLVSKGKNDVLEDRCVEIEANDSGAVCQDLHSSSNFQPVMSPSSGIQPSVSMCVEELAAIDVSEPTHGSSSIPLNRHSRRHSRSPSLSHLHACSQCGKGFKYSYNLKKHEDVCEGKSECTDHGSAPSEPVTGVNLAPSSQESLCVDEQEPQATVAHASKSASSLTCSQKSLDADRLMKHGQTCASSKRCYKCVKCDALFNTLLDVQNHMHVHWGEDPLQCSRCGKYCPSQSELAKHALTHENECKHPCTLCPETLKCLDSLREHYVKAHDFKGPYQCFKCDKTDPDLKAMVKHMRTHSEMRPYLCSHCSKSFKQRSALTVHARIHSGDKPFLCEECGKCFRSNVNLQSHLLSHRTEKPYTCSQCKNRFKTRYALHIHLLKHTTGASVPCNFCGKMFFQAMSIQTIRNVFSVDTGYRLSDDQMVNHFPNHYELTRKDLMIKNIKRYRKELEKESSPLAEKDENGKYVYLDFVPVTFMLPADYNLFVEEFRKSPSSTWIMKPCGKAQGKGIFLINKLSQIKKWSRDSRTSTFLAANSGKEAYVISLYIDNPLLIGGKKFDLRLYVLVTTYRPLKCYMYKLGFCRFCTVKYTPSTSELDNMFVHLTNVAIQKHGDDYNPVHGGKWTVNNLRLYLESTRGKEVTNHLFDQIHWIVVHSLKAVAPVMINDKHCFECYGYDIIIDDKLKPWLIEVNASPSLTSSTANDRILKYNLINDTLNIVSPNGEIPDCRWNRSPPKEALGSYQLLYDEEQAMSENTDRDLRSRSGQSLGSKSTKAGSVRPVTATWK</sequence>
<dbReference type="GO" id="GO:0008270">
    <property type="term" value="F:zinc ion binding"/>
    <property type="evidence" value="ECO:0007669"/>
    <property type="project" value="UniProtKB-KW"/>
</dbReference>
<dbReference type="OrthoDB" id="6077919at2759"/>
<comment type="catalytic activity">
    <reaction evidence="15">
        <text>(L-glutamyl)(n)-gamma-L-glutamyl-L-glutamyl-[protein] + L-glutamate + ATP = (L-glutamyl)(n+1)-gamma-L-glutamyl-L-glutamyl-[protein] + ADP + phosphate + H(+)</text>
        <dbReference type="Rhea" id="RHEA:60148"/>
        <dbReference type="Rhea" id="RHEA-COMP:15519"/>
        <dbReference type="Rhea" id="RHEA-COMP:15675"/>
        <dbReference type="ChEBI" id="CHEBI:15378"/>
        <dbReference type="ChEBI" id="CHEBI:29985"/>
        <dbReference type="ChEBI" id="CHEBI:30616"/>
        <dbReference type="ChEBI" id="CHEBI:43474"/>
        <dbReference type="ChEBI" id="CHEBI:143623"/>
        <dbReference type="ChEBI" id="CHEBI:456216"/>
    </reaction>
    <physiologicalReaction direction="left-to-right" evidence="15">
        <dbReference type="Rhea" id="RHEA:60149"/>
    </physiologicalReaction>
</comment>
<dbReference type="FunFam" id="3.30.160.60:FF:002343">
    <property type="entry name" value="Zinc finger protein 33A"/>
    <property type="match status" value="2"/>
</dbReference>
<keyword evidence="13" id="KW-0206">Cytoskeleton</keyword>
<evidence type="ECO:0000259" key="23">
    <source>
        <dbReference type="PROSITE" id="PS50157"/>
    </source>
</evidence>
<keyword evidence="7" id="KW-0677">Repeat</keyword>
<dbReference type="Pfam" id="PF14973">
    <property type="entry name" value="TINF2_N"/>
    <property type="match status" value="1"/>
</dbReference>
<comment type="subcellular location">
    <subcellularLocation>
        <location evidence="1">Cytoplasm</location>
        <location evidence="1">Cytoskeleton</location>
        <location evidence="1">Cilium basal body</location>
    </subcellularLocation>
</comment>
<dbReference type="PROSITE" id="PS50157">
    <property type="entry name" value="ZINC_FINGER_C2H2_2"/>
    <property type="match status" value="9"/>
</dbReference>
<feature type="domain" description="C2H2-type" evidence="23">
    <location>
        <begin position="877"/>
        <end position="904"/>
    </location>
</feature>
<evidence type="ECO:0000256" key="8">
    <source>
        <dbReference type="ARBA" id="ARBA00022741"/>
    </source>
</evidence>
<feature type="region of interest" description="Disordered" evidence="22">
    <location>
        <begin position="1324"/>
        <end position="1358"/>
    </location>
</feature>
<dbReference type="GO" id="GO:0000226">
    <property type="term" value="P:microtubule cytoskeleton organization"/>
    <property type="evidence" value="ECO:0007669"/>
    <property type="project" value="TreeGrafter"/>
</dbReference>
<dbReference type="Gene3D" id="3.30.470.20">
    <property type="entry name" value="ATP-grasp fold, B domain"/>
    <property type="match status" value="1"/>
</dbReference>
<feature type="region of interest" description="Disordered" evidence="22">
    <location>
        <begin position="376"/>
        <end position="397"/>
    </location>
</feature>
<comment type="similarity">
    <text evidence="2">Belongs to the tubulin polyglutamylase family.</text>
</comment>
<evidence type="ECO:0000313" key="25">
    <source>
        <dbReference type="Proteomes" id="UP000319801"/>
    </source>
</evidence>
<keyword evidence="10" id="KW-0862">Zinc</keyword>
<organism evidence="24 25">
    <name type="scientific">Bagarius yarrelli</name>
    <name type="common">Goonch</name>
    <name type="synonym">Bagrus yarrelli</name>
    <dbReference type="NCBI Taxonomy" id="175774"/>
    <lineage>
        <taxon>Eukaryota</taxon>
        <taxon>Metazoa</taxon>
        <taxon>Chordata</taxon>
        <taxon>Craniata</taxon>
        <taxon>Vertebrata</taxon>
        <taxon>Euteleostomi</taxon>
        <taxon>Actinopterygii</taxon>
        <taxon>Neopterygii</taxon>
        <taxon>Teleostei</taxon>
        <taxon>Ostariophysi</taxon>
        <taxon>Siluriformes</taxon>
        <taxon>Sisoridae</taxon>
        <taxon>Sisorinae</taxon>
        <taxon>Bagarius</taxon>
    </lineage>
</organism>
<evidence type="ECO:0000256" key="10">
    <source>
        <dbReference type="ARBA" id="ARBA00022833"/>
    </source>
</evidence>
<feature type="domain" description="C2H2-type" evidence="23">
    <location>
        <begin position="764"/>
        <end position="791"/>
    </location>
</feature>
<keyword evidence="12" id="KW-0969">Cilium</keyword>
<feature type="domain" description="C2H2-type" evidence="23">
    <location>
        <begin position="849"/>
        <end position="876"/>
    </location>
</feature>
<evidence type="ECO:0000256" key="2">
    <source>
        <dbReference type="ARBA" id="ARBA00006118"/>
    </source>
</evidence>
<keyword evidence="5" id="KW-0493">Microtubule</keyword>
<dbReference type="PROSITE" id="PS00028">
    <property type="entry name" value="ZINC_FINGER_C2H2_1"/>
    <property type="match status" value="7"/>
</dbReference>
<feature type="domain" description="C2H2-type" evidence="23">
    <location>
        <begin position="546"/>
        <end position="573"/>
    </location>
</feature>
<keyword evidence="8" id="KW-0547">Nucleotide-binding</keyword>
<evidence type="ECO:0000256" key="7">
    <source>
        <dbReference type="ARBA" id="ARBA00022737"/>
    </source>
</evidence>
<evidence type="ECO:0000256" key="18">
    <source>
        <dbReference type="ARBA" id="ARBA00075351"/>
    </source>
</evidence>